<organism evidence="1 2">
    <name type="scientific">Sandaracinomonas limnophila</name>
    <dbReference type="NCBI Taxonomy" id="1862386"/>
    <lineage>
        <taxon>Bacteria</taxon>
        <taxon>Pseudomonadati</taxon>
        <taxon>Bacteroidota</taxon>
        <taxon>Cytophagia</taxon>
        <taxon>Cytophagales</taxon>
        <taxon>Flectobacillaceae</taxon>
        <taxon>Sandaracinomonas</taxon>
    </lineage>
</organism>
<comment type="caution">
    <text evidence="1">The sequence shown here is derived from an EMBL/GenBank/DDBJ whole genome shotgun (WGS) entry which is preliminary data.</text>
</comment>
<keyword evidence="2" id="KW-1185">Reference proteome</keyword>
<dbReference type="EMBL" id="SACY01000001">
    <property type="protein sequence ID" value="RVU26536.1"/>
    <property type="molecule type" value="Genomic_DNA"/>
</dbReference>
<evidence type="ECO:0000313" key="2">
    <source>
        <dbReference type="Proteomes" id="UP000282832"/>
    </source>
</evidence>
<proteinExistence type="predicted"/>
<accession>A0A437PWA0</accession>
<evidence type="ECO:0000313" key="1">
    <source>
        <dbReference type="EMBL" id="RVU26536.1"/>
    </source>
</evidence>
<dbReference type="OrthoDB" id="644207at2"/>
<dbReference type="AlphaFoldDB" id="A0A437PWA0"/>
<gene>
    <name evidence="1" type="ORF">EOJ36_00645</name>
</gene>
<protein>
    <submittedName>
        <fullName evidence="1">Uncharacterized protein</fullName>
    </submittedName>
</protein>
<sequence>MKANLSITIILISYFFSFYSIAQNTSGIHFQALARDQFNNPAKGKSLFIETSILNSNVNGQLCLKEVFLSKTNESGIFNLQLGTGKKIDGLNASIRDILWQESNYFLNIKIAILPENFSNGLEYSGNLIDLGTSPIGLVPHAITANNVIGLEKKLNIADTSSMLKPYNIQLGLKTSKVYVDNLFNTPIPNEKIIGLEGSKIIGDIKGNAATSTKLLNAKKINGIIFDGTSDITITTSTGDEPLILSGNTNQYFRGDKTWQILTKNTVGLSNVENTSDADKPISTATQSALANKLGINENATSATKLTTARTINGIAFDGTADITIPTGGSGSTDASALTGTTLASGVVSSSLTSVGNLTAGGIPYSLLTGTVPTWNQNTSGNAATATIATTANSATIANSATKLTTARTINGVAFDGTANITIPTGGSASTDASALTGTTLASGVVSSSLTSVGTISSGTWNGTTISIAKGGTGATTAETARTALGLGNVNNTSDADKPVSSATLTAINNKEDLSNKSNSVSLGGASANNDRYPSQLAVKTFIENTVSGSMAGNSATSTKLATARNINGVAFDGTADITIPTGGSGFTDASALTGTTLASGVISSSLTSVGTISSGTWNGTTISIANGGTGATTAATARTALGAEPSISAGTTSQYFRGDKTFQTLDKATIGLSNVDNTSDLNKPISSATQTALDTKLALNANAASATSATKLTTARNINGISFDGSTNITIPAEASSLTGTTLASNIVSSSLTSVGTISSGTWNGTPISISNGGTGATNAANARTALGAEPSISAGTNSQYFRGDKTFQTLDKATIGLSNVDNTSDLNKPISTATQTALDNKLEQNANAISATTASKLSTARDINGVSFDGSTNITIPAEASALTGTTLASNIVSSSLTSVGTISSGTWNGSTISVNKGGTGTANLNGILLGKGTNSVSTASYGAFYDTSIQTLALANTAYAMKLNTTDFASGVSIESNGNGVPTRIKVANAGKYNLQFSAQLDRSTGTSAEDVSIWLRKNESDIAYSATDISITGGTATSAPTVAAWNFFLNLNANDYVEIMWSGSATNLIIKSQGARTSPIRPEIPSLIVTLQQIY</sequence>
<dbReference type="Proteomes" id="UP000282832">
    <property type="component" value="Unassembled WGS sequence"/>
</dbReference>
<dbReference type="RefSeq" id="WP_127802089.1">
    <property type="nucleotide sequence ID" value="NZ_SACY01000001.1"/>
</dbReference>
<name>A0A437PWA0_9BACT</name>
<reference evidence="1 2" key="1">
    <citation type="submission" date="2019-01" db="EMBL/GenBank/DDBJ databases">
        <authorList>
            <person name="Chen W.-M."/>
        </authorList>
    </citation>
    <scope>NUCLEOTIDE SEQUENCE [LARGE SCALE GENOMIC DNA]</scope>
    <source>
        <strain evidence="1 2">FSY-15</strain>
    </source>
</reference>